<reference evidence="2 3" key="1">
    <citation type="submission" date="2024-05" db="EMBL/GenBank/DDBJ databases">
        <title>Genome sequencing and assembly of Indian major carp, Cirrhinus mrigala (Hamilton, 1822).</title>
        <authorList>
            <person name="Mohindra V."/>
            <person name="Chowdhury L.M."/>
            <person name="Lal K."/>
            <person name="Jena J.K."/>
        </authorList>
    </citation>
    <scope>NUCLEOTIDE SEQUENCE [LARGE SCALE GENOMIC DNA]</scope>
    <source>
        <strain evidence="2">CM1030</strain>
        <tissue evidence="2">Blood</tissue>
    </source>
</reference>
<comment type="caution">
    <text evidence="2">The sequence shown here is derived from an EMBL/GenBank/DDBJ whole genome shotgun (WGS) entry which is preliminary data.</text>
</comment>
<protein>
    <submittedName>
        <fullName evidence="2">Uncharacterized protein</fullName>
    </submittedName>
</protein>
<feature type="compositionally biased region" description="Basic residues" evidence="1">
    <location>
        <begin position="37"/>
        <end position="50"/>
    </location>
</feature>
<keyword evidence="3" id="KW-1185">Reference proteome</keyword>
<feature type="non-terminal residue" evidence="2">
    <location>
        <position position="1"/>
    </location>
</feature>
<dbReference type="EMBL" id="JAMKFB020000022">
    <property type="protein sequence ID" value="KAL0159673.1"/>
    <property type="molecule type" value="Genomic_DNA"/>
</dbReference>
<dbReference type="AlphaFoldDB" id="A0ABD0ND76"/>
<feature type="region of interest" description="Disordered" evidence="1">
    <location>
        <begin position="1"/>
        <end position="50"/>
    </location>
</feature>
<feature type="compositionally biased region" description="Low complexity" evidence="1">
    <location>
        <begin position="9"/>
        <end position="23"/>
    </location>
</feature>
<evidence type="ECO:0000313" key="2">
    <source>
        <dbReference type="EMBL" id="KAL0159673.1"/>
    </source>
</evidence>
<evidence type="ECO:0000256" key="1">
    <source>
        <dbReference type="SAM" id="MobiDB-lite"/>
    </source>
</evidence>
<dbReference type="Proteomes" id="UP001529510">
    <property type="component" value="Unassembled WGS sequence"/>
</dbReference>
<sequence length="50" mass="5407">VVCTNFSPGSTTTSGMTSQGSSTLPRAAPPMSPRNSMLKRRQRKKEHKSS</sequence>
<gene>
    <name evidence="2" type="ORF">M9458_043398</name>
</gene>
<accession>A0ABD0ND76</accession>
<name>A0ABD0ND76_CIRMR</name>
<proteinExistence type="predicted"/>
<evidence type="ECO:0000313" key="3">
    <source>
        <dbReference type="Proteomes" id="UP001529510"/>
    </source>
</evidence>
<feature type="non-terminal residue" evidence="2">
    <location>
        <position position="50"/>
    </location>
</feature>
<organism evidence="2 3">
    <name type="scientific">Cirrhinus mrigala</name>
    <name type="common">Mrigala</name>
    <dbReference type="NCBI Taxonomy" id="683832"/>
    <lineage>
        <taxon>Eukaryota</taxon>
        <taxon>Metazoa</taxon>
        <taxon>Chordata</taxon>
        <taxon>Craniata</taxon>
        <taxon>Vertebrata</taxon>
        <taxon>Euteleostomi</taxon>
        <taxon>Actinopterygii</taxon>
        <taxon>Neopterygii</taxon>
        <taxon>Teleostei</taxon>
        <taxon>Ostariophysi</taxon>
        <taxon>Cypriniformes</taxon>
        <taxon>Cyprinidae</taxon>
        <taxon>Labeoninae</taxon>
        <taxon>Labeonini</taxon>
        <taxon>Cirrhinus</taxon>
    </lineage>
</organism>